<comment type="caution">
    <text evidence="2">The sequence shown here is derived from an EMBL/GenBank/DDBJ whole genome shotgun (WGS) entry which is preliminary data.</text>
</comment>
<evidence type="ECO:0000256" key="1">
    <source>
        <dbReference type="SAM" id="Phobius"/>
    </source>
</evidence>
<dbReference type="EMBL" id="JAKKPZ010000941">
    <property type="protein sequence ID" value="KAI1691395.1"/>
    <property type="molecule type" value="Genomic_DNA"/>
</dbReference>
<keyword evidence="1" id="KW-0472">Membrane</keyword>
<name>A0AAD4QV49_9BILA</name>
<dbReference type="Proteomes" id="UP001201812">
    <property type="component" value="Unassembled WGS sequence"/>
</dbReference>
<organism evidence="2 3">
    <name type="scientific">Ditylenchus destructor</name>
    <dbReference type="NCBI Taxonomy" id="166010"/>
    <lineage>
        <taxon>Eukaryota</taxon>
        <taxon>Metazoa</taxon>
        <taxon>Ecdysozoa</taxon>
        <taxon>Nematoda</taxon>
        <taxon>Chromadorea</taxon>
        <taxon>Rhabditida</taxon>
        <taxon>Tylenchina</taxon>
        <taxon>Tylenchomorpha</taxon>
        <taxon>Sphaerularioidea</taxon>
        <taxon>Anguinidae</taxon>
        <taxon>Anguininae</taxon>
        <taxon>Ditylenchus</taxon>
    </lineage>
</organism>
<keyword evidence="3" id="KW-1185">Reference proteome</keyword>
<evidence type="ECO:0000313" key="2">
    <source>
        <dbReference type="EMBL" id="KAI1691395.1"/>
    </source>
</evidence>
<evidence type="ECO:0000313" key="3">
    <source>
        <dbReference type="Proteomes" id="UP001201812"/>
    </source>
</evidence>
<accession>A0AAD4QV49</accession>
<protein>
    <submittedName>
        <fullName evidence="2">Uncharacterized protein</fullName>
    </submittedName>
</protein>
<gene>
    <name evidence="2" type="ORF">DdX_21912</name>
</gene>
<feature type="transmembrane region" description="Helical" evidence="1">
    <location>
        <begin position="111"/>
        <end position="143"/>
    </location>
</feature>
<proteinExistence type="predicted"/>
<keyword evidence="1" id="KW-1133">Transmembrane helix</keyword>
<keyword evidence="1" id="KW-0812">Transmembrane</keyword>
<reference evidence="2" key="1">
    <citation type="submission" date="2022-01" db="EMBL/GenBank/DDBJ databases">
        <title>Genome Sequence Resource for Two Populations of Ditylenchus destructor, the Migratory Endoparasitic Phytonematode.</title>
        <authorList>
            <person name="Zhang H."/>
            <person name="Lin R."/>
            <person name="Xie B."/>
        </authorList>
    </citation>
    <scope>NUCLEOTIDE SEQUENCE</scope>
    <source>
        <strain evidence="2">BazhouSP</strain>
    </source>
</reference>
<dbReference type="AlphaFoldDB" id="A0AAD4QV49"/>
<sequence length="257" mass="28928">MLPHLGGTIFTIFSYIVGFDNCTNIVNDELAKGGISGQLDLPWYCEENQILFTTTPNPKPEKIDDVIKSINPYIEAHPTNQSPVSWFGDKVVSVVDWGEEKVGQINSLTNLAFLFVLLIIILMMLMIGSVVFAMVYCLFRCCFWCFPMRKKKKNATPDVSFGDMKKLMAAAQKLSGDGHDKCRKKKKNTDAELDPMAEIARFANDPEAMTTLYKAFSEAQNAEESQCHGTKCAYPDLDSYDTFSVQEISEDQEDIHF</sequence>